<feature type="transmembrane region" description="Helical" evidence="1">
    <location>
        <begin position="40"/>
        <end position="57"/>
    </location>
</feature>
<evidence type="ECO:0000313" key="2">
    <source>
        <dbReference type="EMBL" id="MFB9352853.1"/>
    </source>
</evidence>
<proteinExistence type="predicted"/>
<dbReference type="EMBL" id="JBHMDI010000240">
    <property type="protein sequence ID" value="MFB9352853.1"/>
    <property type="molecule type" value="Genomic_DNA"/>
</dbReference>
<keyword evidence="1" id="KW-1133">Transmembrane helix</keyword>
<comment type="caution">
    <text evidence="2">The sequence shown here is derived from an EMBL/GenBank/DDBJ whole genome shotgun (WGS) entry which is preliminary data.</text>
</comment>
<keyword evidence="1" id="KW-0812">Transmembrane</keyword>
<dbReference type="GO" id="GO:0016301">
    <property type="term" value="F:kinase activity"/>
    <property type="evidence" value="ECO:0007669"/>
    <property type="project" value="UniProtKB-KW"/>
</dbReference>
<reference evidence="2 3" key="1">
    <citation type="submission" date="2024-09" db="EMBL/GenBank/DDBJ databases">
        <authorList>
            <person name="Sun Q."/>
            <person name="Mori K."/>
        </authorList>
    </citation>
    <scope>NUCLEOTIDE SEQUENCE [LARGE SCALE GENOMIC DNA]</scope>
    <source>
        <strain evidence="2 3">JCM 9767</strain>
    </source>
</reference>
<keyword evidence="3" id="KW-1185">Reference proteome</keyword>
<keyword evidence="2" id="KW-0418">Kinase</keyword>
<dbReference type="Proteomes" id="UP001589753">
    <property type="component" value="Unassembled WGS sequence"/>
</dbReference>
<name>A0ABV5LLT2_9ACTN</name>
<evidence type="ECO:0000313" key="3">
    <source>
        <dbReference type="Proteomes" id="UP001589753"/>
    </source>
</evidence>
<feature type="non-terminal residue" evidence="2">
    <location>
        <position position="68"/>
    </location>
</feature>
<protein>
    <submittedName>
        <fullName evidence="2">Diacylglycerol kinase</fullName>
    </submittedName>
</protein>
<organism evidence="2 3">
    <name type="scientific">Streptomyces heliomycini</name>
    <dbReference type="NCBI Taxonomy" id="284032"/>
    <lineage>
        <taxon>Bacteria</taxon>
        <taxon>Bacillati</taxon>
        <taxon>Actinomycetota</taxon>
        <taxon>Actinomycetes</taxon>
        <taxon>Kitasatosporales</taxon>
        <taxon>Streptomycetaceae</taxon>
        <taxon>Streptomyces</taxon>
    </lineage>
</organism>
<keyword evidence="2" id="KW-0808">Transferase</keyword>
<accession>A0ABV5LLT2</accession>
<evidence type="ECO:0000256" key="1">
    <source>
        <dbReference type="SAM" id="Phobius"/>
    </source>
</evidence>
<keyword evidence="1" id="KW-0472">Membrane</keyword>
<sequence length="68" mass="6651">MRTAGREGAGWARLALLALAAGAVVPLVAAGPRGVLRALLGLAGLAPAAVGLWWTLAHSGAVRTVGAV</sequence>
<gene>
    <name evidence="2" type="ORF">ACFFUA_36590</name>
</gene>